<comment type="caution">
    <text evidence="1">The sequence shown here is derived from an EMBL/GenBank/DDBJ whole genome shotgun (WGS) entry which is preliminary data.</text>
</comment>
<protein>
    <submittedName>
        <fullName evidence="1">Uncharacterized protein</fullName>
    </submittedName>
</protein>
<evidence type="ECO:0000313" key="2">
    <source>
        <dbReference type="Proteomes" id="UP000485058"/>
    </source>
</evidence>
<sequence>GSCTRVQSDGAPSFAPSWSCGLQVEGESTCTSDEAISSPLIPEDVSLANTASGMSVVRVRCLDPNPLNIF</sequence>
<name>A0A699ZM14_HAELA</name>
<evidence type="ECO:0000313" key="1">
    <source>
        <dbReference type="EMBL" id="GFH20649.1"/>
    </source>
</evidence>
<dbReference type="Proteomes" id="UP000485058">
    <property type="component" value="Unassembled WGS sequence"/>
</dbReference>
<feature type="non-terminal residue" evidence="1">
    <location>
        <position position="1"/>
    </location>
</feature>
<reference evidence="1 2" key="1">
    <citation type="submission" date="2020-02" db="EMBL/GenBank/DDBJ databases">
        <title>Draft genome sequence of Haematococcus lacustris strain NIES-144.</title>
        <authorList>
            <person name="Morimoto D."/>
            <person name="Nakagawa S."/>
            <person name="Yoshida T."/>
            <person name="Sawayama S."/>
        </authorList>
    </citation>
    <scope>NUCLEOTIDE SEQUENCE [LARGE SCALE GENOMIC DNA]</scope>
    <source>
        <strain evidence="1 2">NIES-144</strain>
    </source>
</reference>
<accession>A0A699ZM14</accession>
<keyword evidence="2" id="KW-1185">Reference proteome</keyword>
<gene>
    <name evidence="1" type="ORF">HaLaN_17804</name>
</gene>
<dbReference type="EMBL" id="BLLF01001674">
    <property type="protein sequence ID" value="GFH20649.1"/>
    <property type="molecule type" value="Genomic_DNA"/>
</dbReference>
<dbReference type="AlphaFoldDB" id="A0A699ZM14"/>
<organism evidence="1 2">
    <name type="scientific">Haematococcus lacustris</name>
    <name type="common">Green alga</name>
    <name type="synonym">Haematococcus pluvialis</name>
    <dbReference type="NCBI Taxonomy" id="44745"/>
    <lineage>
        <taxon>Eukaryota</taxon>
        <taxon>Viridiplantae</taxon>
        <taxon>Chlorophyta</taxon>
        <taxon>core chlorophytes</taxon>
        <taxon>Chlorophyceae</taxon>
        <taxon>CS clade</taxon>
        <taxon>Chlamydomonadales</taxon>
        <taxon>Haematococcaceae</taxon>
        <taxon>Haematococcus</taxon>
    </lineage>
</organism>
<proteinExistence type="predicted"/>